<reference evidence="2 3" key="1">
    <citation type="submission" date="2021-12" db="EMBL/GenBank/DDBJ databases">
        <title>Genome sequencing of bacteria with rrn-lacking chromosome and rrn-plasmid.</title>
        <authorList>
            <person name="Anda M."/>
            <person name="Iwasaki W."/>
        </authorList>
    </citation>
    <scope>NUCLEOTIDE SEQUENCE [LARGE SCALE GENOMIC DNA]</scope>
    <source>
        <strain evidence="2 3">DSM 100852</strain>
    </source>
</reference>
<organism evidence="2 3">
    <name type="scientific">Fulvitalea axinellae</name>
    <dbReference type="NCBI Taxonomy" id="1182444"/>
    <lineage>
        <taxon>Bacteria</taxon>
        <taxon>Pseudomonadati</taxon>
        <taxon>Bacteroidota</taxon>
        <taxon>Cytophagia</taxon>
        <taxon>Cytophagales</taxon>
        <taxon>Persicobacteraceae</taxon>
        <taxon>Fulvitalea</taxon>
    </lineage>
</organism>
<dbReference type="InterPro" id="IPR026444">
    <property type="entry name" value="Secre_tail"/>
</dbReference>
<sequence length="164" mass="17780">MKVLAVVLLFVTISVSVSGQELRRAELVGVSGGKGVSKSYQMSWSVGETLTKTFDVGDGMILTQGVHQGESYVVLSVGKPVVGQVLRAYPNPVADYVTVELSEESMKRGKWNVSVSDSQGKAVLEGDLSEPETKLSLEPFASGVYFLRLRQEGETVKTIRLIKK</sequence>
<dbReference type="Pfam" id="PF18962">
    <property type="entry name" value="Por_Secre_tail"/>
    <property type="match status" value="1"/>
</dbReference>
<accession>A0AAU9CKS0</accession>
<dbReference type="AlphaFoldDB" id="A0AAU9CKS0"/>
<name>A0AAU9CKS0_9BACT</name>
<protein>
    <recommendedName>
        <fullName evidence="1">Secretion system C-terminal sorting domain-containing protein</fullName>
    </recommendedName>
</protein>
<dbReference type="Proteomes" id="UP001348817">
    <property type="component" value="Chromosome"/>
</dbReference>
<evidence type="ECO:0000313" key="3">
    <source>
        <dbReference type="Proteomes" id="UP001348817"/>
    </source>
</evidence>
<dbReference type="KEGG" id="fax:FUAX_32150"/>
<dbReference type="NCBIfam" id="TIGR04183">
    <property type="entry name" value="Por_Secre_tail"/>
    <property type="match status" value="1"/>
</dbReference>
<evidence type="ECO:0000313" key="2">
    <source>
        <dbReference type="EMBL" id="BDD10783.1"/>
    </source>
</evidence>
<feature type="domain" description="Secretion system C-terminal sorting" evidence="1">
    <location>
        <begin position="89"/>
        <end position="157"/>
    </location>
</feature>
<dbReference type="RefSeq" id="WP_338392317.1">
    <property type="nucleotide sequence ID" value="NZ_AP025314.1"/>
</dbReference>
<keyword evidence="3" id="KW-1185">Reference proteome</keyword>
<proteinExistence type="predicted"/>
<evidence type="ECO:0000259" key="1">
    <source>
        <dbReference type="Pfam" id="PF18962"/>
    </source>
</evidence>
<gene>
    <name evidence="2" type="ORF">FUAX_32150</name>
</gene>
<dbReference type="EMBL" id="AP025314">
    <property type="protein sequence ID" value="BDD10783.1"/>
    <property type="molecule type" value="Genomic_DNA"/>
</dbReference>